<reference evidence="11" key="1">
    <citation type="submission" date="2025-08" db="UniProtKB">
        <authorList>
            <consortium name="RefSeq"/>
        </authorList>
    </citation>
    <scope>IDENTIFICATION</scope>
    <source>
        <tissue evidence="11">Whole body</tissue>
    </source>
</reference>
<dbReference type="InterPro" id="IPR018232">
    <property type="entry name" value="Glyco_hydro_37_CS"/>
</dbReference>
<feature type="compositionally biased region" description="Basic and acidic residues" evidence="8">
    <location>
        <begin position="596"/>
        <end position="608"/>
    </location>
</feature>
<dbReference type="PANTHER" id="PTHR23403:SF1">
    <property type="entry name" value="TREHALASE"/>
    <property type="match status" value="1"/>
</dbReference>
<evidence type="ECO:0000313" key="11">
    <source>
        <dbReference type="RefSeq" id="XP_025414010.1"/>
    </source>
</evidence>
<dbReference type="RefSeq" id="XP_025414010.1">
    <property type="nucleotide sequence ID" value="XM_025558225.1"/>
</dbReference>
<keyword evidence="5 7" id="KW-0378">Hydrolase</keyword>
<comment type="catalytic activity">
    <reaction evidence="1 7">
        <text>alpha,alpha-trehalose + H2O = alpha-D-glucose + beta-D-glucose</text>
        <dbReference type="Rhea" id="RHEA:32675"/>
        <dbReference type="ChEBI" id="CHEBI:15377"/>
        <dbReference type="ChEBI" id="CHEBI:15903"/>
        <dbReference type="ChEBI" id="CHEBI:16551"/>
        <dbReference type="ChEBI" id="CHEBI:17925"/>
        <dbReference type="EC" id="3.2.1.28"/>
    </reaction>
</comment>
<keyword evidence="6 7" id="KW-0326">Glycosidase</keyword>
<evidence type="ECO:0000256" key="8">
    <source>
        <dbReference type="SAM" id="MobiDB-lite"/>
    </source>
</evidence>
<sequence>MQLSFLVVSLAQIVFNLQYALSQKEWNNKNEYASNKLPPSCQSQIYCESEFLHDVQLSEVFGDSKAFVDMKLLYTEPEILSKYKTFKNSYNGVVPPQSELSKFVYDNLAGGNELEEWVPTDFVDGPPIIDRFKHTEFLTWVLAINRFWPALGRKVKDDVKDHPEMYSTIWVPNGFIMPGGRFGELYYWDTYWIIKGLLLCDMKETAKGIINNIVYLVDKFGFMPNGGRIYYVNRSQPPMLIQMASSYYKFTNDLNYISSVITTLENEFQFWMDNRMITFEKNGKSYTMARYYGVSRGPRPESYREDYKVAENYDTEEKKNEFYVRIKSAAETGWDFSSRWFITANGSDHGTLSDVHTPNIVPVDLNSILHSNALILSSWFRLLNDYDKANKYNLIAENLVIGIQEVMWRADKGCWCDWDLINNKHRESFYMSNIVPLWTGSHKIPNDSVAYSVLKYLRDQNVINSNFSVNYNGMPASMYKSSEQWDFPNGWPPLQAFLIQGLYNTQHKLARQVAADLAKAWINSNHKSFSNGGIMYEKYNVTVVGGSGGGGEYAPQTGFGWTNGVALELLNQWDDFVADSSSGPPPKNSSTRRRRESYAKELNKKISL</sequence>
<dbReference type="GeneID" id="112686095"/>
<name>A0A8B8FUI2_9HEMI</name>
<comment type="similarity">
    <text evidence="2 7">Belongs to the glycosyl hydrolase 37 family.</text>
</comment>
<dbReference type="GO" id="GO:0004555">
    <property type="term" value="F:alpha,alpha-trehalase activity"/>
    <property type="evidence" value="ECO:0007669"/>
    <property type="project" value="UniProtKB-EC"/>
</dbReference>
<dbReference type="OrthoDB" id="3542292at2759"/>
<dbReference type="Gene3D" id="1.50.10.10">
    <property type="match status" value="1"/>
</dbReference>
<dbReference type="Pfam" id="PF01204">
    <property type="entry name" value="Trehalase"/>
    <property type="match status" value="1"/>
</dbReference>
<evidence type="ECO:0000313" key="10">
    <source>
        <dbReference type="Proteomes" id="UP000694846"/>
    </source>
</evidence>
<evidence type="ECO:0000256" key="6">
    <source>
        <dbReference type="ARBA" id="ARBA00023295"/>
    </source>
</evidence>
<dbReference type="EC" id="3.2.1.28" evidence="3 7"/>
<gene>
    <name evidence="11" type="primary">LOC112686095</name>
</gene>
<dbReference type="SUPFAM" id="SSF48208">
    <property type="entry name" value="Six-hairpin glycosidases"/>
    <property type="match status" value="1"/>
</dbReference>
<evidence type="ECO:0000256" key="4">
    <source>
        <dbReference type="ARBA" id="ARBA00019905"/>
    </source>
</evidence>
<evidence type="ECO:0000256" key="5">
    <source>
        <dbReference type="ARBA" id="ARBA00022801"/>
    </source>
</evidence>
<evidence type="ECO:0000256" key="7">
    <source>
        <dbReference type="RuleBase" id="RU361180"/>
    </source>
</evidence>
<evidence type="ECO:0000256" key="1">
    <source>
        <dbReference type="ARBA" id="ARBA00001576"/>
    </source>
</evidence>
<keyword evidence="9" id="KW-0732">Signal</keyword>
<evidence type="ECO:0000256" key="2">
    <source>
        <dbReference type="ARBA" id="ARBA00005615"/>
    </source>
</evidence>
<feature type="chain" id="PRO_5034448532" description="Trehalase" evidence="9">
    <location>
        <begin position="23"/>
        <end position="608"/>
    </location>
</feature>
<accession>A0A8B8FUI2</accession>
<feature type="signal peptide" evidence="9">
    <location>
        <begin position="1"/>
        <end position="22"/>
    </location>
</feature>
<dbReference type="PROSITE" id="PS00928">
    <property type="entry name" value="TREHALASE_2"/>
    <property type="match status" value="1"/>
</dbReference>
<evidence type="ECO:0000256" key="3">
    <source>
        <dbReference type="ARBA" id="ARBA00012757"/>
    </source>
</evidence>
<dbReference type="InterPro" id="IPR008928">
    <property type="entry name" value="6-hairpin_glycosidase_sf"/>
</dbReference>
<dbReference type="InterPro" id="IPR001661">
    <property type="entry name" value="Glyco_hydro_37"/>
</dbReference>
<feature type="region of interest" description="Disordered" evidence="8">
    <location>
        <begin position="578"/>
        <end position="608"/>
    </location>
</feature>
<dbReference type="PANTHER" id="PTHR23403">
    <property type="entry name" value="TREHALASE"/>
    <property type="match status" value="1"/>
</dbReference>
<dbReference type="InterPro" id="IPR012341">
    <property type="entry name" value="6hp_glycosidase-like_sf"/>
</dbReference>
<dbReference type="GO" id="GO:0005993">
    <property type="term" value="P:trehalose catabolic process"/>
    <property type="evidence" value="ECO:0007669"/>
    <property type="project" value="TreeGrafter"/>
</dbReference>
<protein>
    <recommendedName>
        <fullName evidence="4 7">Trehalase</fullName>
        <ecNumber evidence="3 7">3.2.1.28</ecNumber>
    </recommendedName>
    <alternativeName>
        <fullName evidence="7">Alpha-trehalose glucohydrolase</fullName>
    </alternativeName>
</protein>
<dbReference type="Proteomes" id="UP000694846">
    <property type="component" value="Unplaced"/>
</dbReference>
<keyword evidence="10" id="KW-1185">Reference proteome</keyword>
<organism evidence="10 11">
    <name type="scientific">Sipha flava</name>
    <name type="common">yellow sugarcane aphid</name>
    <dbReference type="NCBI Taxonomy" id="143950"/>
    <lineage>
        <taxon>Eukaryota</taxon>
        <taxon>Metazoa</taxon>
        <taxon>Ecdysozoa</taxon>
        <taxon>Arthropoda</taxon>
        <taxon>Hexapoda</taxon>
        <taxon>Insecta</taxon>
        <taxon>Pterygota</taxon>
        <taxon>Neoptera</taxon>
        <taxon>Paraneoptera</taxon>
        <taxon>Hemiptera</taxon>
        <taxon>Sternorrhyncha</taxon>
        <taxon>Aphidomorpha</taxon>
        <taxon>Aphidoidea</taxon>
        <taxon>Aphididae</taxon>
        <taxon>Sipha</taxon>
    </lineage>
</organism>
<dbReference type="PROSITE" id="PS00927">
    <property type="entry name" value="TREHALASE_1"/>
    <property type="match status" value="1"/>
</dbReference>
<dbReference type="PRINTS" id="PR00744">
    <property type="entry name" value="GLHYDRLASE37"/>
</dbReference>
<evidence type="ECO:0000256" key="9">
    <source>
        <dbReference type="SAM" id="SignalP"/>
    </source>
</evidence>
<proteinExistence type="inferred from homology"/>
<dbReference type="AlphaFoldDB" id="A0A8B8FUI2"/>